<name>A0A9Q0JS17_9MAGN</name>
<gene>
    <name evidence="1" type="ORF">NE237_027551</name>
</gene>
<dbReference type="Proteomes" id="UP001141806">
    <property type="component" value="Unassembled WGS sequence"/>
</dbReference>
<dbReference type="EMBL" id="JAMYWD010000012">
    <property type="protein sequence ID" value="KAJ4950719.1"/>
    <property type="molecule type" value="Genomic_DNA"/>
</dbReference>
<keyword evidence="2" id="KW-1185">Reference proteome</keyword>
<protein>
    <submittedName>
        <fullName evidence="1">Uncharacterized protein</fullName>
    </submittedName>
</protein>
<reference evidence="1" key="1">
    <citation type="journal article" date="2023" name="Plant J.">
        <title>The genome of the king protea, Protea cynaroides.</title>
        <authorList>
            <person name="Chang J."/>
            <person name="Duong T.A."/>
            <person name="Schoeman C."/>
            <person name="Ma X."/>
            <person name="Roodt D."/>
            <person name="Barker N."/>
            <person name="Li Z."/>
            <person name="Van de Peer Y."/>
            <person name="Mizrachi E."/>
        </authorList>
    </citation>
    <scope>NUCLEOTIDE SEQUENCE</scope>
    <source>
        <tissue evidence="1">Young leaves</tissue>
    </source>
</reference>
<evidence type="ECO:0000313" key="1">
    <source>
        <dbReference type="EMBL" id="KAJ4950719.1"/>
    </source>
</evidence>
<evidence type="ECO:0000313" key="2">
    <source>
        <dbReference type="Proteomes" id="UP001141806"/>
    </source>
</evidence>
<proteinExistence type="predicted"/>
<organism evidence="1 2">
    <name type="scientific">Protea cynaroides</name>
    <dbReference type="NCBI Taxonomy" id="273540"/>
    <lineage>
        <taxon>Eukaryota</taxon>
        <taxon>Viridiplantae</taxon>
        <taxon>Streptophyta</taxon>
        <taxon>Embryophyta</taxon>
        <taxon>Tracheophyta</taxon>
        <taxon>Spermatophyta</taxon>
        <taxon>Magnoliopsida</taxon>
        <taxon>Proteales</taxon>
        <taxon>Proteaceae</taxon>
        <taxon>Protea</taxon>
    </lineage>
</organism>
<accession>A0A9Q0JS17</accession>
<sequence>MSQLIKIAECTFRLQHVSANEMSPANIPSSTIFSYKNGFNDTAWSPTGKLFNGCLCRLQYKIELSYKGLWKIQLRRPLDQNRSKFLLIQGVVHWPKTEQWLSKGMRRYTQSLKTMDSLRYLVTNGVFFTLMTPLAKAQLK</sequence>
<comment type="caution">
    <text evidence="1">The sequence shown here is derived from an EMBL/GenBank/DDBJ whole genome shotgun (WGS) entry which is preliminary data.</text>
</comment>
<dbReference type="AlphaFoldDB" id="A0A9Q0JS17"/>